<dbReference type="CDD" id="cd18186">
    <property type="entry name" value="BTB_POZ_ZBTB_KLHL-like"/>
    <property type="match status" value="1"/>
</dbReference>
<accession>A0A4V4HV04</accession>
<comment type="caution">
    <text evidence="2">The sequence shown here is derived from an EMBL/GenBank/DDBJ whole genome shotgun (WGS) entry which is preliminary data.</text>
</comment>
<dbReference type="Gene3D" id="3.30.710.10">
    <property type="entry name" value="Potassium Channel Kv1.1, Chain A"/>
    <property type="match status" value="1"/>
</dbReference>
<dbReference type="EMBL" id="PQXL01000114">
    <property type="protein sequence ID" value="THV51346.1"/>
    <property type="molecule type" value="Genomic_DNA"/>
</dbReference>
<name>A0A4V4HV04_9HELO</name>
<evidence type="ECO:0000259" key="1">
    <source>
        <dbReference type="PROSITE" id="PS50097"/>
    </source>
</evidence>
<evidence type="ECO:0000313" key="3">
    <source>
        <dbReference type="Proteomes" id="UP000308671"/>
    </source>
</evidence>
<dbReference type="PANTHER" id="PTHR47843">
    <property type="entry name" value="BTB DOMAIN-CONTAINING PROTEIN-RELATED"/>
    <property type="match status" value="1"/>
</dbReference>
<gene>
    <name evidence="2" type="ORF">BGAL_0114g00180</name>
</gene>
<keyword evidence="3" id="KW-1185">Reference proteome</keyword>
<protein>
    <recommendedName>
        <fullName evidence="1">BTB domain-containing protein</fullName>
    </recommendedName>
</protein>
<organism evidence="2 3">
    <name type="scientific">Botrytis galanthina</name>
    <dbReference type="NCBI Taxonomy" id="278940"/>
    <lineage>
        <taxon>Eukaryota</taxon>
        <taxon>Fungi</taxon>
        <taxon>Dikarya</taxon>
        <taxon>Ascomycota</taxon>
        <taxon>Pezizomycotina</taxon>
        <taxon>Leotiomycetes</taxon>
        <taxon>Helotiales</taxon>
        <taxon>Sclerotiniaceae</taxon>
        <taxon>Botrytis</taxon>
    </lineage>
</organism>
<dbReference type="InterPro" id="IPR011333">
    <property type="entry name" value="SKP1/BTB/POZ_sf"/>
</dbReference>
<dbReference type="SUPFAM" id="SSF54695">
    <property type="entry name" value="POZ domain"/>
    <property type="match status" value="1"/>
</dbReference>
<reference evidence="2 3" key="1">
    <citation type="submission" date="2017-12" db="EMBL/GenBank/DDBJ databases">
        <title>Comparative genomics of Botrytis spp.</title>
        <authorList>
            <person name="Valero-Jimenez C.A."/>
            <person name="Tapia P."/>
            <person name="Veloso J."/>
            <person name="Silva-Moreno E."/>
            <person name="Staats M."/>
            <person name="Valdes J.H."/>
            <person name="Van Kan J.A.L."/>
        </authorList>
    </citation>
    <scope>NUCLEOTIDE SEQUENCE [LARGE SCALE GENOMIC DNA]</scope>
    <source>
        <strain evidence="2 3">MUCL435</strain>
    </source>
</reference>
<sequence>MPKKSSEKFVEIQYFMDSEMVNIHVGKDEGSGHFKLHKSIPCEKVPYFKKMFNGNFVEGATNSATLPEDDADAFNTIVFVSIVF</sequence>
<dbReference type="AlphaFoldDB" id="A0A4V4HV04"/>
<dbReference type="InterPro" id="IPR000210">
    <property type="entry name" value="BTB/POZ_dom"/>
</dbReference>
<feature type="domain" description="BTB" evidence="1">
    <location>
        <begin position="19"/>
        <end position="78"/>
    </location>
</feature>
<dbReference type="Proteomes" id="UP000308671">
    <property type="component" value="Unassembled WGS sequence"/>
</dbReference>
<dbReference type="OrthoDB" id="1022638at2759"/>
<evidence type="ECO:0000313" key="2">
    <source>
        <dbReference type="EMBL" id="THV51346.1"/>
    </source>
</evidence>
<dbReference type="PROSITE" id="PS50097">
    <property type="entry name" value="BTB"/>
    <property type="match status" value="1"/>
</dbReference>
<proteinExistence type="predicted"/>